<dbReference type="Gene3D" id="2.60.40.4070">
    <property type="match status" value="1"/>
</dbReference>
<gene>
    <name evidence="2" type="ORF">S06H3_64989</name>
</gene>
<name>X1RMV9_9ZZZZ</name>
<proteinExistence type="predicted"/>
<protein>
    <recommendedName>
        <fullName evidence="1">FlgD/Vpr Ig-like domain-containing protein</fullName>
    </recommendedName>
</protein>
<dbReference type="EMBL" id="BARV01043580">
    <property type="protein sequence ID" value="GAI64485.1"/>
    <property type="molecule type" value="Genomic_DNA"/>
</dbReference>
<evidence type="ECO:0000259" key="1">
    <source>
        <dbReference type="Pfam" id="PF13860"/>
    </source>
</evidence>
<feature type="domain" description="FlgD/Vpr Ig-like" evidence="1">
    <location>
        <begin position="8"/>
        <end position="59"/>
    </location>
</feature>
<organism evidence="2">
    <name type="scientific">marine sediment metagenome</name>
    <dbReference type="NCBI Taxonomy" id="412755"/>
    <lineage>
        <taxon>unclassified sequences</taxon>
        <taxon>metagenomes</taxon>
        <taxon>ecological metagenomes</taxon>
    </lineage>
</organism>
<reference evidence="2" key="1">
    <citation type="journal article" date="2014" name="Front. Microbiol.">
        <title>High frequency of phylogenetically diverse reductive dehalogenase-homologous genes in deep subseafloor sedimentary metagenomes.</title>
        <authorList>
            <person name="Kawai M."/>
            <person name="Futagami T."/>
            <person name="Toyoda A."/>
            <person name="Takaki Y."/>
            <person name="Nishi S."/>
            <person name="Hori S."/>
            <person name="Arai W."/>
            <person name="Tsubouchi T."/>
            <person name="Morono Y."/>
            <person name="Uchiyama I."/>
            <person name="Ito T."/>
            <person name="Fujiyama A."/>
            <person name="Inagaki F."/>
            <person name="Takami H."/>
        </authorList>
    </citation>
    <scope>NUCLEOTIDE SEQUENCE</scope>
    <source>
        <strain evidence="2">Expedition CK06-06</strain>
    </source>
</reference>
<accession>X1RMV9</accession>
<dbReference type="AlphaFoldDB" id="X1RMV9"/>
<dbReference type="Pfam" id="PF13860">
    <property type="entry name" value="FlgD_ig"/>
    <property type="match status" value="1"/>
</dbReference>
<dbReference type="InterPro" id="IPR026444">
    <property type="entry name" value="Secre_tail"/>
</dbReference>
<feature type="non-terminal residue" evidence="2">
    <location>
        <position position="1"/>
    </location>
</feature>
<dbReference type="NCBIfam" id="TIGR04183">
    <property type="entry name" value="Por_Secre_tail"/>
    <property type="match status" value="1"/>
</dbReference>
<dbReference type="InterPro" id="IPR025965">
    <property type="entry name" value="FlgD/Vpr_Ig-like"/>
</dbReference>
<evidence type="ECO:0000313" key="2">
    <source>
        <dbReference type="EMBL" id="GAI64485.1"/>
    </source>
</evidence>
<sequence>YQLPSDCHVCLRIYNIAGELVQTLGSKNQKPGHYTVCWNGKDENGKQLPSGVYFVRLKTPNKSITKKIIKLK</sequence>
<comment type="caution">
    <text evidence="2">The sequence shown here is derived from an EMBL/GenBank/DDBJ whole genome shotgun (WGS) entry which is preliminary data.</text>
</comment>